<dbReference type="InterPro" id="IPR036597">
    <property type="entry name" value="Fido-like_dom_sf"/>
</dbReference>
<dbReference type="Gene3D" id="1.10.3290.10">
    <property type="entry name" value="Fido-like domain"/>
    <property type="match status" value="1"/>
</dbReference>
<comment type="caution">
    <text evidence="2">The sequence shown here is derived from an EMBL/GenBank/DDBJ whole genome shotgun (WGS) entry which is preliminary data.</text>
</comment>
<sequence>MRNFDYKKLAEKNWDNEILLLCSKIHEYKGRQELFIRQKPAQLGRLIEIARIQSTEASNRIEGIVTTSTRIKQLVAEKTAPKNRDEKEILGYRDVLNTIHESHEYIDITPNNILQLHRDLLKHAGFSYGGSFKNVQNYIKETRPDGTEIVRFMPLAPYETPGAVEAICRSFVETAALEIVDPLILIPAFICDFLCIHPFNDGNGRMSRLLTLLLLYKCGYEVGKYISIEKQIEKTKDVYYDVLQKIDYGWHEEENDVTPFIKYNLKMILASYIEFEERVGVMDNSGLKSSAYDIVKAYADNKLGKFTSADVLANCPTVGRTSVFNALKKLTEEGYIQKHGERRHTFYVKTSKSPW</sequence>
<protein>
    <submittedName>
        <fullName evidence="2">Fic family protein</fullName>
    </submittedName>
</protein>
<gene>
    <name evidence="2" type="ORF">WMO37_05925</name>
</gene>
<dbReference type="Proteomes" id="UP001546774">
    <property type="component" value="Unassembled WGS sequence"/>
</dbReference>
<feature type="domain" description="Fido" evidence="1">
    <location>
        <begin position="108"/>
        <end position="266"/>
    </location>
</feature>
<dbReference type="Pfam" id="PF02661">
    <property type="entry name" value="Fic"/>
    <property type="match status" value="1"/>
</dbReference>
<accession>A0ABV1H513</accession>
<evidence type="ECO:0000313" key="3">
    <source>
        <dbReference type="Proteomes" id="UP001546774"/>
    </source>
</evidence>
<reference evidence="2" key="1">
    <citation type="submission" date="2024-03" db="EMBL/GenBank/DDBJ databases">
        <title>Human intestinal bacterial collection.</title>
        <authorList>
            <person name="Pauvert C."/>
            <person name="Hitch T.C.A."/>
            <person name="Clavel T."/>
        </authorList>
    </citation>
    <scope>NUCLEOTIDE SEQUENCE [LARGE SCALE GENOMIC DNA]</scope>
    <source>
        <strain evidence="2">CLA-AA-H89B</strain>
    </source>
</reference>
<proteinExistence type="predicted"/>
<evidence type="ECO:0000259" key="1">
    <source>
        <dbReference type="PROSITE" id="PS51459"/>
    </source>
</evidence>
<organism evidence="2 3">
    <name type="scientific">Lachnospira intestinalis</name>
    <dbReference type="NCBI Taxonomy" id="3133158"/>
    <lineage>
        <taxon>Bacteria</taxon>
        <taxon>Bacillati</taxon>
        <taxon>Bacillota</taxon>
        <taxon>Clostridia</taxon>
        <taxon>Lachnospirales</taxon>
        <taxon>Lachnospiraceae</taxon>
        <taxon>Lachnospira</taxon>
    </lineage>
</organism>
<dbReference type="SUPFAM" id="SSF140931">
    <property type="entry name" value="Fic-like"/>
    <property type="match status" value="1"/>
</dbReference>
<dbReference type="InterPro" id="IPR040198">
    <property type="entry name" value="Fido_containing"/>
</dbReference>
<dbReference type="PANTHER" id="PTHR13504:SF38">
    <property type="entry name" value="FIDO DOMAIN-CONTAINING PROTEIN"/>
    <property type="match status" value="1"/>
</dbReference>
<dbReference type="PROSITE" id="PS51459">
    <property type="entry name" value="FIDO"/>
    <property type="match status" value="1"/>
</dbReference>
<dbReference type="EMBL" id="JBBMFS010000004">
    <property type="protein sequence ID" value="MEQ2554560.1"/>
    <property type="molecule type" value="Genomic_DNA"/>
</dbReference>
<evidence type="ECO:0000313" key="2">
    <source>
        <dbReference type="EMBL" id="MEQ2554560.1"/>
    </source>
</evidence>
<name>A0ABV1H513_9FIRM</name>
<dbReference type="PANTHER" id="PTHR13504">
    <property type="entry name" value="FIDO DOMAIN-CONTAINING PROTEIN DDB_G0283145"/>
    <property type="match status" value="1"/>
</dbReference>
<keyword evidence="3" id="KW-1185">Reference proteome</keyword>
<dbReference type="InterPro" id="IPR003812">
    <property type="entry name" value="Fido"/>
</dbReference>